<sequence length="339" mass="36562">MASDSDLSGARQGAQHSLAEQDALSQRQAGCSSDSLRATLAGIGQLKPRQARRMLEWLARHEPGASAPPPTSSPFTSDPVGTVESTGETTDDSSEESTANTEPAGPTSGEGGEILERRDITPELLVLKVARPEDFDYVAGQSVKVEFGGVRRTYSLVSAPHEPFLEFFIELVPGGRMSQQLSQVKEGDRLVLGKARGGLRFDERYPNHLMVATVTGINPFVSILRDYVHKGSQGHHFHVMHGASYQSEHGYREELAAMASAHPDLITYTATVSRPDEAANEGWTGQTGRVNTLVAEYLSSAGLTVDNTLVYACGHSGMIDAVTGEVEKSDFRLKTENYG</sequence>
<dbReference type="OrthoDB" id="9784483at2"/>
<dbReference type="InterPro" id="IPR039261">
    <property type="entry name" value="FNR_nucleotide-bd"/>
</dbReference>
<evidence type="ECO:0000313" key="3">
    <source>
        <dbReference type="EMBL" id="PPK53116.1"/>
    </source>
</evidence>
<evidence type="ECO:0000259" key="2">
    <source>
        <dbReference type="PROSITE" id="PS51384"/>
    </source>
</evidence>
<gene>
    <name evidence="4" type="ORF">B0H24_1003190</name>
    <name evidence="3" type="ORF">BY455_103190</name>
</gene>
<keyword evidence="6" id="KW-1185">Reference proteome</keyword>
<dbReference type="PRINTS" id="PR00371">
    <property type="entry name" value="FPNCR"/>
</dbReference>
<feature type="region of interest" description="Disordered" evidence="1">
    <location>
        <begin position="54"/>
        <end position="116"/>
    </location>
</feature>
<dbReference type="SUPFAM" id="SSF52343">
    <property type="entry name" value="Ferredoxin reductase-like, C-terminal NADP-linked domain"/>
    <property type="match status" value="1"/>
</dbReference>
<organism evidence="4 5">
    <name type="scientific">Marinobacter persicus</name>
    <dbReference type="NCBI Taxonomy" id="930118"/>
    <lineage>
        <taxon>Bacteria</taxon>
        <taxon>Pseudomonadati</taxon>
        <taxon>Pseudomonadota</taxon>
        <taxon>Gammaproteobacteria</taxon>
        <taxon>Pseudomonadales</taxon>
        <taxon>Marinobacteraceae</taxon>
        <taxon>Marinobacter</taxon>
    </lineage>
</organism>
<feature type="domain" description="FAD-binding FR-type" evidence="2">
    <location>
        <begin position="107"/>
        <end position="202"/>
    </location>
</feature>
<dbReference type="InterPro" id="IPR001433">
    <property type="entry name" value="OxRdtase_FAD/NAD-bd"/>
</dbReference>
<protein>
    <submittedName>
        <fullName evidence="4">NAD(P)H-flavin reductase</fullName>
    </submittedName>
</protein>
<evidence type="ECO:0000313" key="5">
    <source>
        <dbReference type="Proteomes" id="UP000239446"/>
    </source>
</evidence>
<dbReference type="SUPFAM" id="SSF63380">
    <property type="entry name" value="Riboflavin synthase domain-like"/>
    <property type="match status" value="1"/>
</dbReference>
<dbReference type="InterPro" id="IPR017927">
    <property type="entry name" value="FAD-bd_FR_type"/>
</dbReference>
<dbReference type="Proteomes" id="UP000239648">
    <property type="component" value="Unassembled WGS sequence"/>
</dbReference>
<dbReference type="GO" id="GO:0016491">
    <property type="term" value="F:oxidoreductase activity"/>
    <property type="evidence" value="ECO:0007669"/>
    <property type="project" value="InterPro"/>
</dbReference>
<dbReference type="PANTHER" id="PTHR47878">
    <property type="entry name" value="OXIDOREDUCTASE FAD/NAD(P)-BINDING DOMAIN PROTEIN"/>
    <property type="match status" value="1"/>
</dbReference>
<dbReference type="Proteomes" id="UP000239446">
    <property type="component" value="Unassembled WGS sequence"/>
</dbReference>
<dbReference type="InterPro" id="IPR008333">
    <property type="entry name" value="Cbr1-like_FAD-bd_dom"/>
</dbReference>
<reference evidence="4 5" key="2">
    <citation type="submission" date="2018-02" db="EMBL/GenBank/DDBJ databases">
        <title>Subsurface microbial communities from deep shales in Ohio and West Virginia, USA.</title>
        <authorList>
            <person name="Wrighton K."/>
        </authorList>
    </citation>
    <scope>NUCLEOTIDE SEQUENCE [LARGE SCALE GENOMIC DNA]</scope>
    <source>
        <strain evidence="4 5">UTICA-S1B9</strain>
    </source>
</reference>
<proteinExistence type="predicted"/>
<evidence type="ECO:0000256" key="1">
    <source>
        <dbReference type="SAM" id="MobiDB-lite"/>
    </source>
</evidence>
<comment type="caution">
    <text evidence="4">The sequence shown here is derived from an EMBL/GenBank/DDBJ whole genome shotgun (WGS) entry which is preliminary data.</text>
</comment>
<evidence type="ECO:0000313" key="4">
    <source>
        <dbReference type="EMBL" id="PPK55993.1"/>
    </source>
</evidence>
<evidence type="ECO:0000313" key="6">
    <source>
        <dbReference type="Proteomes" id="UP000239648"/>
    </source>
</evidence>
<dbReference type="PROSITE" id="PS51384">
    <property type="entry name" value="FAD_FR"/>
    <property type="match status" value="1"/>
</dbReference>
<dbReference type="InterPro" id="IPR001709">
    <property type="entry name" value="Flavoprot_Pyr_Nucl_cyt_Rdtase"/>
</dbReference>
<dbReference type="RefSeq" id="WP_104415182.1">
    <property type="nucleotide sequence ID" value="NZ_PTIT01000003.1"/>
</dbReference>
<dbReference type="InterPro" id="IPR051930">
    <property type="entry name" value="FNR_type-1"/>
</dbReference>
<dbReference type="Pfam" id="PF00175">
    <property type="entry name" value="NAD_binding_1"/>
    <property type="match status" value="1"/>
</dbReference>
<accession>A0A2S6G9S0</accession>
<feature type="region of interest" description="Disordered" evidence="1">
    <location>
        <begin position="1"/>
        <end position="33"/>
    </location>
</feature>
<name>A0A2S6G9S0_9GAMM</name>
<feature type="compositionally biased region" description="Basic and acidic residues" evidence="1">
    <location>
        <begin position="54"/>
        <end position="63"/>
    </location>
</feature>
<dbReference type="Gene3D" id="2.40.30.10">
    <property type="entry name" value="Translation factors"/>
    <property type="match status" value="1"/>
</dbReference>
<feature type="compositionally biased region" description="Polar residues" evidence="1">
    <location>
        <begin position="23"/>
        <end position="33"/>
    </location>
</feature>
<dbReference type="AlphaFoldDB" id="A0A2S6G9S0"/>
<dbReference type="EMBL" id="PTIU01000003">
    <property type="protein sequence ID" value="PPK55993.1"/>
    <property type="molecule type" value="Genomic_DNA"/>
</dbReference>
<dbReference type="InterPro" id="IPR017938">
    <property type="entry name" value="Riboflavin_synthase-like_b-brl"/>
</dbReference>
<dbReference type="PANTHER" id="PTHR47878:SF2">
    <property type="entry name" value="OXIDOREDUCTASE FAD_NAD(P)-BINDING DOMAIN PROTEIN"/>
    <property type="match status" value="1"/>
</dbReference>
<dbReference type="Gene3D" id="3.40.50.80">
    <property type="entry name" value="Nucleotide-binding domain of ferredoxin-NADP reductase (FNR) module"/>
    <property type="match status" value="1"/>
</dbReference>
<dbReference type="Pfam" id="PF00970">
    <property type="entry name" value="FAD_binding_6"/>
    <property type="match status" value="1"/>
</dbReference>
<reference evidence="3 6" key="1">
    <citation type="submission" date="2018-02" db="EMBL/GenBank/DDBJ databases">
        <title>Deep subsurface shale carbon reservoir microbial communities from Ohio and West Virginia, USA.</title>
        <authorList>
            <person name="Wrighton K."/>
        </authorList>
    </citation>
    <scope>NUCLEOTIDE SEQUENCE [LARGE SCALE GENOMIC DNA]</scope>
    <source>
        <strain evidence="3 6">UTICA-S1B6</strain>
    </source>
</reference>
<dbReference type="EMBL" id="PTIT01000003">
    <property type="protein sequence ID" value="PPK53116.1"/>
    <property type="molecule type" value="Genomic_DNA"/>
</dbReference>